<dbReference type="OrthoDB" id="9834638at2"/>
<evidence type="ECO:0000313" key="2">
    <source>
        <dbReference type="Proteomes" id="UP000264006"/>
    </source>
</evidence>
<keyword evidence="2" id="KW-1185">Reference proteome</keyword>
<name>A0A346XRR7_9ACTN</name>
<protein>
    <submittedName>
        <fullName evidence="1">Uncharacterized protein</fullName>
    </submittedName>
</protein>
<sequence>MPYTERVDLDAAGSIGITIDVDGVLVDDVSAAPGWQIVAQHPKAGLLRRRVKPAPSAVVVLTRTGPDGHEERELEVGQLDDGSWELAVRRQGPCPSSGPITTPGGSVTVSSATTSARASSAPVVQVAPADGWGVRSREEGPDDIVVVFARDEEEWEVVVLLDDDAPPVADIDHRRQLGHLT</sequence>
<organism evidence="1 2">
    <name type="scientific">Euzebya pacifica</name>
    <dbReference type="NCBI Taxonomy" id="1608957"/>
    <lineage>
        <taxon>Bacteria</taxon>
        <taxon>Bacillati</taxon>
        <taxon>Actinomycetota</taxon>
        <taxon>Nitriliruptoria</taxon>
        <taxon>Euzebyales</taxon>
    </lineage>
</organism>
<dbReference type="KEGG" id="euz:DVS28_a0206"/>
<dbReference type="Proteomes" id="UP000264006">
    <property type="component" value="Chromosome"/>
</dbReference>
<gene>
    <name evidence="1" type="ORF">DVS28_a0206</name>
</gene>
<dbReference type="AlphaFoldDB" id="A0A346XRR7"/>
<proteinExistence type="predicted"/>
<evidence type="ECO:0000313" key="1">
    <source>
        <dbReference type="EMBL" id="AXV04914.1"/>
    </source>
</evidence>
<accession>A0A346XRR7</accession>
<dbReference type="RefSeq" id="WP_114589792.1">
    <property type="nucleotide sequence ID" value="NZ_CP031165.1"/>
</dbReference>
<reference evidence="1 2" key="1">
    <citation type="submission" date="2018-09" db="EMBL/GenBank/DDBJ databases">
        <title>Complete genome sequence of Euzebya sp. DY32-46 isolated from seawater of Pacific Ocean.</title>
        <authorList>
            <person name="Xu L."/>
            <person name="Wu Y.-H."/>
            <person name="Xu X.-W."/>
        </authorList>
    </citation>
    <scope>NUCLEOTIDE SEQUENCE [LARGE SCALE GENOMIC DNA]</scope>
    <source>
        <strain evidence="1 2">DY32-46</strain>
    </source>
</reference>
<dbReference type="EMBL" id="CP031165">
    <property type="protein sequence ID" value="AXV04914.1"/>
    <property type="molecule type" value="Genomic_DNA"/>
</dbReference>